<feature type="chain" id="PRO_5043138710" evidence="1">
    <location>
        <begin position="16"/>
        <end position="75"/>
    </location>
</feature>
<protein>
    <submittedName>
        <fullName evidence="4">ANF_receptor domain-containing protein</fullName>
    </submittedName>
</protein>
<proteinExistence type="predicted"/>
<dbReference type="EMBL" id="UYRT01017138">
    <property type="protein sequence ID" value="VDK56633.1"/>
    <property type="molecule type" value="Genomic_DNA"/>
</dbReference>
<evidence type="ECO:0000313" key="4">
    <source>
        <dbReference type="WBParaSite" id="GPUH_0000694401-mRNA-1"/>
    </source>
</evidence>
<evidence type="ECO:0000313" key="2">
    <source>
        <dbReference type="EMBL" id="VDK56633.1"/>
    </source>
</evidence>
<dbReference type="WBParaSite" id="GPUH_0000694401-mRNA-1">
    <property type="protein sequence ID" value="GPUH_0000694401-mRNA-1"/>
    <property type="gene ID" value="GPUH_0000694401"/>
</dbReference>
<keyword evidence="1" id="KW-0732">Signal</keyword>
<sequence length="75" mass="8219">MIFVAWLLFVQGNAAAEVADEISRSGFKIEGQITVPESFGSGDIRPSLSRVLVNYGEHVGFVRIYETVCSKIVDV</sequence>
<feature type="signal peptide" evidence="1">
    <location>
        <begin position="1"/>
        <end position="15"/>
    </location>
</feature>
<dbReference type="AlphaFoldDB" id="A0A183DDZ4"/>
<dbReference type="OrthoDB" id="336240at2759"/>
<accession>A0A183DDZ4</accession>
<name>A0A183DDZ4_9BILA</name>
<organism evidence="4">
    <name type="scientific">Gongylonema pulchrum</name>
    <dbReference type="NCBI Taxonomy" id="637853"/>
    <lineage>
        <taxon>Eukaryota</taxon>
        <taxon>Metazoa</taxon>
        <taxon>Ecdysozoa</taxon>
        <taxon>Nematoda</taxon>
        <taxon>Chromadorea</taxon>
        <taxon>Rhabditida</taxon>
        <taxon>Spirurina</taxon>
        <taxon>Spiruromorpha</taxon>
        <taxon>Spiruroidea</taxon>
        <taxon>Gongylonematidae</taxon>
        <taxon>Gongylonema</taxon>
    </lineage>
</organism>
<evidence type="ECO:0000256" key="1">
    <source>
        <dbReference type="SAM" id="SignalP"/>
    </source>
</evidence>
<gene>
    <name evidence="2" type="ORF">GPUH_LOCUS6937</name>
</gene>
<dbReference type="Proteomes" id="UP000271098">
    <property type="component" value="Unassembled WGS sequence"/>
</dbReference>
<keyword evidence="3" id="KW-1185">Reference proteome</keyword>
<evidence type="ECO:0000313" key="3">
    <source>
        <dbReference type="Proteomes" id="UP000271098"/>
    </source>
</evidence>
<reference evidence="4" key="1">
    <citation type="submission" date="2016-06" db="UniProtKB">
        <authorList>
            <consortium name="WormBaseParasite"/>
        </authorList>
    </citation>
    <scope>IDENTIFICATION</scope>
</reference>
<reference evidence="2 3" key="2">
    <citation type="submission" date="2018-11" db="EMBL/GenBank/DDBJ databases">
        <authorList>
            <consortium name="Pathogen Informatics"/>
        </authorList>
    </citation>
    <scope>NUCLEOTIDE SEQUENCE [LARGE SCALE GENOMIC DNA]</scope>
</reference>